<protein>
    <submittedName>
        <fullName evidence="3">Ferrous iron transport protein A</fullName>
    </submittedName>
</protein>
<dbReference type="GO" id="GO:0046914">
    <property type="term" value="F:transition metal ion binding"/>
    <property type="evidence" value="ECO:0007669"/>
    <property type="project" value="InterPro"/>
</dbReference>
<organism evidence="3 4">
    <name type="scientific">Fusobacterium mortiferum</name>
    <dbReference type="NCBI Taxonomy" id="850"/>
    <lineage>
        <taxon>Bacteria</taxon>
        <taxon>Fusobacteriati</taxon>
        <taxon>Fusobacteriota</taxon>
        <taxon>Fusobacteriia</taxon>
        <taxon>Fusobacteriales</taxon>
        <taxon>Fusobacteriaceae</taxon>
        <taxon>Fusobacterium</taxon>
    </lineage>
</organism>
<dbReference type="RefSeq" id="WP_005886378.1">
    <property type="nucleotide sequence ID" value="NZ_CABMMQ010000002.1"/>
</dbReference>
<dbReference type="InterPro" id="IPR038157">
    <property type="entry name" value="FeoA_core_dom"/>
</dbReference>
<dbReference type="Pfam" id="PF04023">
    <property type="entry name" value="FeoA"/>
    <property type="match status" value="1"/>
</dbReference>
<dbReference type="SUPFAM" id="SSF50037">
    <property type="entry name" value="C-terminal domain of transcriptional repressors"/>
    <property type="match status" value="1"/>
</dbReference>
<proteinExistence type="predicted"/>
<dbReference type="InterPro" id="IPR007167">
    <property type="entry name" value="Fe-transptr_FeoA-like"/>
</dbReference>
<sequence length="74" mass="8326">MVPLCFAQMNKDFLIKEIKGQRGSKCCLLDKGLCVGNKIRVMNGSKDCFIVKVNDKIKYALNFGVANKIMLQEI</sequence>
<dbReference type="InterPro" id="IPR008988">
    <property type="entry name" value="Transcriptional_repressor_C"/>
</dbReference>
<feature type="domain" description="Ferrous iron transporter FeoA-like" evidence="2">
    <location>
        <begin position="2"/>
        <end position="71"/>
    </location>
</feature>
<dbReference type="GeneID" id="62761898"/>
<keyword evidence="1" id="KW-0408">Iron</keyword>
<accession>A0A414PPN0</accession>
<gene>
    <name evidence="3" type="ORF">DW663_10570</name>
</gene>
<evidence type="ECO:0000256" key="1">
    <source>
        <dbReference type="ARBA" id="ARBA00023004"/>
    </source>
</evidence>
<dbReference type="Proteomes" id="UP000284676">
    <property type="component" value="Unassembled WGS sequence"/>
</dbReference>
<dbReference type="EMBL" id="QRHL01000025">
    <property type="protein sequence ID" value="RHF70488.1"/>
    <property type="molecule type" value="Genomic_DNA"/>
</dbReference>
<reference evidence="3 4" key="1">
    <citation type="submission" date="2018-08" db="EMBL/GenBank/DDBJ databases">
        <title>A genome reference for cultivated species of the human gut microbiota.</title>
        <authorList>
            <person name="Zou Y."/>
            <person name="Xue W."/>
            <person name="Luo G."/>
        </authorList>
    </citation>
    <scope>NUCLEOTIDE SEQUENCE [LARGE SCALE GENOMIC DNA]</scope>
    <source>
        <strain evidence="3 4">AM25-1</strain>
    </source>
</reference>
<evidence type="ECO:0000259" key="2">
    <source>
        <dbReference type="Pfam" id="PF04023"/>
    </source>
</evidence>
<dbReference type="Gene3D" id="2.30.30.90">
    <property type="match status" value="1"/>
</dbReference>
<evidence type="ECO:0000313" key="4">
    <source>
        <dbReference type="Proteomes" id="UP000284676"/>
    </source>
</evidence>
<evidence type="ECO:0000313" key="3">
    <source>
        <dbReference type="EMBL" id="RHF70488.1"/>
    </source>
</evidence>
<dbReference type="AlphaFoldDB" id="A0A414PPN0"/>
<comment type="caution">
    <text evidence="3">The sequence shown here is derived from an EMBL/GenBank/DDBJ whole genome shotgun (WGS) entry which is preliminary data.</text>
</comment>
<name>A0A414PPN0_FUSMR</name>